<dbReference type="EMBL" id="QWDC01000004">
    <property type="protein sequence ID" value="RFZ90255.1"/>
    <property type="molecule type" value="Genomic_DNA"/>
</dbReference>
<evidence type="ECO:0000313" key="2">
    <source>
        <dbReference type="Proteomes" id="UP000264217"/>
    </source>
</evidence>
<evidence type="ECO:0000313" key="1">
    <source>
        <dbReference type="EMBL" id="RFZ90255.1"/>
    </source>
</evidence>
<accession>A0A372NPG0</accession>
<proteinExistence type="predicted"/>
<name>A0A372NPG0_9SPHI</name>
<dbReference type="Proteomes" id="UP000264217">
    <property type="component" value="Unassembled WGS sequence"/>
</dbReference>
<keyword evidence="2" id="KW-1185">Reference proteome</keyword>
<reference evidence="1 2" key="1">
    <citation type="submission" date="2018-08" db="EMBL/GenBank/DDBJ databases">
        <title>Mucilaginibacter sp. MYSH2.</title>
        <authorList>
            <person name="Seo T."/>
        </authorList>
    </citation>
    <scope>NUCLEOTIDE SEQUENCE [LARGE SCALE GENOMIC DNA]</scope>
    <source>
        <strain evidence="1 2">MYSH2</strain>
    </source>
</reference>
<comment type="caution">
    <text evidence="1">The sequence shown here is derived from an EMBL/GenBank/DDBJ whole genome shotgun (WGS) entry which is preliminary data.</text>
</comment>
<protein>
    <submittedName>
        <fullName evidence="1">Uncharacterized protein</fullName>
    </submittedName>
</protein>
<dbReference type="AlphaFoldDB" id="A0A372NPG0"/>
<sequence>MPSIFIINHSGEQSPLNHPIMRPLNAMDNVQKARLFHALVLTDIPAFLKYTTDSCLYIANHTDAIIQSGKDHLLSPDFWIELSKTVHINIEKQGRRLEHSSVVFAEQLFGGYGAIFMIHTLLKYAGTLGEADRKFKQAVDLFFS</sequence>
<gene>
    <name evidence="1" type="ORF">D0C36_20885</name>
</gene>
<organism evidence="1 2">
    <name type="scientific">Mucilaginibacter conchicola</name>
    <dbReference type="NCBI Taxonomy" id="2303333"/>
    <lineage>
        <taxon>Bacteria</taxon>
        <taxon>Pseudomonadati</taxon>
        <taxon>Bacteroidota</taxon>
        <taxon>Sphingobacteriia</taxon>
        <taxon>Sphingobacteriales</taxon>
        <taxon>Sphingobacteriaceae</taxon>
        <taxon>Mucilaginibacter</taxon>
    </lineage>
</organism>